<dbReference type="EMBL" id="LEQJ01000027">
    <property type="protein sequence ID" value="RBS25087.1"/>
    <property type="molecule type" value="Genomic_DNA"/>
</dbReference>
<proteinExistence type="predicted"/>
<protein>
    <submittedName>
        <fullName evidence="1">Uncharacterized protein</fullName>
    </submittedName>
</protein>
<comment type="caution">
    <text evidence="1">The sequence shown here is derived from an EMBL/GenBank/DDBJ whole genome shotgun (WGS) entry which is preliminary data.</text>
</comment>
<dbReference type="RefSeq" id="WP_113809333.1">
    <property type="nucleotide sequence ID" value="NZ_KZ846102.1"/>
</dbReference>
<gene>
    <name evidence="1" type="ORF">EB12_02947</name>
</gene>
<reference evidence="1 2" key="1">
    <citation type="submission" date="2015-06" db="EMBL/GenBank/DDBJ databases">
        <title>The Genome Sequence of Enterococcus faecium 131EA1.</title>
        <authorList>
            <consortium name="The Broad Institute Genomics Platform"/>
            <consortium name="The Broad Institute Genome Sequencing Center for Infectious Disease"/>
            <person name="Earl A.M."/>
            <person name="Van Tyne D."/>
            <person name="Lebreton F."/>
            <person name="Saavedra J.T."/>
            <person name="Gilmore M.S."/>
            <person name="Manson Mcguire A."/>
            <person name="Clock S."/>
            <person name="Crupain M."/>
            <person name="Rangan U."/>
            <person name="Young S."/>
            <person name="Abouelleil A."/>
            <person name="Cao P."/>
            <person name="Chapman S.B."/>
            <person name="Griggs A."/>
            <person name="Priest M."/>
            <person name="Shea T."/>
            <person name="Wortman J."/>
            <person name="Nusbaum C."/>
            <person name="Birren B."/>
        </authorList>
    </citation>
    <scope>NUCLEOTIDE SEQUENCE [LARGE SCALE GENOMIC DNA]</scope>
    <source>
        <strain evidence="1 2">131EA1</strain>
    </source>
</reference>
<dbReference type="AlphaFoldDB" id="A0A3F3NIM8"/>
<evidence type="ECO:0000313" key="2">
    <source>
        <dbReference type="Proteomes" id="UP000253144"/>
    </source>
</evidence>
<sequence length="60" mass="6977">MLNLLTNDVDQLAKSFDLSDQEKYIVANYLDKIKSCKSLKLTYLSSHYEEELATFLKSKE</sequence>
<organism evidence="1 2">
    <name type="scientific">Enterococcus faecium</name>
    <name type="common">Streptococcus faecium</name>
    <dbReference type="NCBI Taxonomy" id="1352"/>
    <lineage>
        <taxon>Bacteria</taxon>
        <taxon>Bacillati</taxon>
        <taxon>Bacillota</taxon>
        <taxon>Bacilli</taxon>
        <taxon>Lactobacillales</taxon>
        <taxon>Enterococcaceae</taxon>
        <taxon>Enterococcus</taxon>
    </lineage>
</organism>
<accession>A0A3F3NIM8</accession>
<evidence type="ECO:0000313" key="1">
    <source>
        <dbReference type="EMBL" id="RBS25087.1"/>
    </source>
</evidence>
<dbReference type="Proteomes" id="UP000253144">
    <property type="component" value="Unassembled WGS sequence"/>
</dbReference>
<name>A0A3F3NIM8_ENTFC</name>